<keyword evidence="2" id="KW-1185">Reference proteome</keyword>
<proteinExistence type="predicted"/>
<gene>
    <name evidence="1" type="ORF">N658DRAFT_160302</name>
</gene>
<sequence length="181" mass="19873">MALSHMIRTCPETMLWYCTTEYRETATMVFRPLGTGEEWKGMCRAYTISAAPRPSVVVLPGSRSLVRWATSEVISWTSVCGMFNGITAANAKHHLQSGVGFMATNHFGVELPVRWVSCPLLKAQRGLPCLLTTGSLVPNVRYSCPPKHGSNTMVICGELAVLDSLSASFEHSEVRNRHSGE</sequence>
<dbReference type="Proteomes" id="UP001305647">
    <property type="component" value="Unassembled WGS sequence"/>
</dbReference>
<organism evidence="1 2">
    <name type="scientific">Parathielavia hyrcaniae</name>
    <dbReference type="NCBI Taxonomy" id="113614"/>
    <lineage>
        <taxon>Eukaryota</taxon>
        <taxon>Fungi</taxon>
        <taxon>Dikarya</taxon>
        <taxon>Ascomycota</taxon>
        <taxon>Pezizomycotina</taxon>
        <taxon>Sordariomycetes</taxon>
        <taxon>Sordariomycetidae</taxon>
        <taxon>Sordariales</taxon>
        <taxon>Chaetomiaceae</taxon>
        <taxon>Parathielavia</taxon>
    </lineage>
</organism>
<dbReference type="AlphaFoldDB" id="A0AAN6SZU4"/>
<evidence type="ECO:0000313" key="1">
    <source>
        <dbReference type="EMBL" id="KAK4099538.1"/>
    </source>
</evidence>
<evidence type="ECO:0000313" key="2">
    <source>
        <dbReference type="Proteomes" id="UP001305647"/>
    </source>
</evidence>
<reference evidence="1" key="1">
    <citation type="journal article" date="2023" name="Mol. Phylogenet. Evol.">
        <title>Genome-scale phylogeny and comparative genomics of the fungal order Sordariales.</title>
        <authorList>
            <person name="Hensen N."/>
            <person name="Bonometti L."/>
            <person name="Westerberg I."/>
            <person name="Brannstrom I.O."/>
            <person name="Guillou S."/>
            <person name="Cros-Aarteil S."/>
            <person name="Calhoun S."/>
            <person name="Haridas S."/>
            <person name="Kuo A."/>
            <person name="Mondo S."/>
            <person name="Pangilinan J."/>
            <person name="Riley R."/>
            <person name="LaButti K."/>
            <person name="Andreopoulos B."/>
            <person name="Lipzen A."/>
            <person name="Chen C."/>
            <person name="Yan M."/>
            <person name="Daum C."/>
            <person name="Ng V."/>
            <person name="Clum A."/>
            <person name="Steindorff A."/>
            <person name="Ohm R.A."/>
            <person name="Martin F."/>
            <person name="Silar P."/>
            <person name="Natvig D.O."/>
            <person name="Lalanne C."/>
            <person name="Gautier V."/>
            <person name="Ament-Velasquez S.L."/>
            <person name="Kruys A."/>
            <person name="Hutchinson M.I."/>
            <person name="Powell A.J."/>
            <person name="Barry K."/>
            <person name="Miller A.N."/>
            <person name="Grigoriev I.V."/>
            <person name="Debuchy R."/>
            <person name="Gladieux P."/>
            <person name="Hiltunen Thoren M."/>
            <person name="Johannesson H."/>
        </authorList>
    </citation>
    <scope>NUCLEOTIDE SEQUENCE</scope>
    <source>
        <strain evidence="1">CBS 757.83</strain>
    </source>
</reference>
<comment type="caution">
    <text evidence="1">The sequence shown here is derived from an EMBL/GenBank/DDBJ whole genome shotgun (WGS) entry which is preliminary data.</text>
</comment>
<dbReference type="EMBL" id="MU863648">
    <property type="protein sequence ID" value="KAK4099538.1"/>
    <property type="molecule type" value="Genomic_DNA"/>
</dbReference>
<name>A0AAN6SZU4_9PEZI</name>
<reference evidence="1" key="2">
    <citation type="submission" date="2023-05" db="EMBL/GenBank/DDBJ databases">
        <authorList>
            <consortium name="Lawrence Berkeley National Laboratory"/>
            <person name="Steindorff A."/>
            <person name="Hensen N."/>
            <person name="Bonometti L."/>
            <person name="Westerberg I."/>
            <person name="Brannstrom I.O."/>
            <person name="Guillou S."/>
            <person name="Cros-Aarteil S."/>
            <person name="Calhoun S."/>
            <person name="Haridas S."/>
            <person name="Kuo A."/>
            <person name="Mondo S."/>
            <person name="Pangilinan J."/>
            <person name="Riley R."/>
            <person name="Labutti K."/>
            <person name="Andreopoulos B."/>
            <person name="Lipzen A."/>
            <person name="Chen C."/>
            <person name="Yanf M."/>
            <person name="Daum C."/>
            <person name="Ng V."/>
            <person name="Clum A."/>
            <person name="Ohm R."/>
            <person name="Martin F."/>
            <person name="Silar P."/>
            <person name="Natvig D."/>
            <person name="Lalanne C."/>
            <person name="Gautier V."/>
            <person name="Ament-Velasquez S.L."/>
            <person name="Kruys A."/>
            <person name="Hutchinson M.I."/>
            <person name="Powell A.J."/>
            <person name="Barry K."/>
            <person name="Miller A.N."/>
            <person name="Grigoriev I.V."/>
            <person name="Debuchy R."/>
            <person name="Gladieux P."/>
            <person name="Thoren M.H."/>
            <person name="Johannesson H."/>
        </authorList>
    </citation>
    <scope>NUCLEOTIDE SEQUENCE</scope>
    <source>
        <strain evidence="1">CBS 757.83</strain>
    </source>
</reference>
<accession>A0AAN6SZU4</accession>
<protein>
    <submittedName>
        <fullName evidence="1">Uncharacterized protein</fullName>
    </submittedName>
</protein>